<name>A0ABQ9XD20_9EUKA</name>
<reference evidence="1 2" key="1">
    <citation type="journal article" date="2022" name="bioRxiv">
        <title>Genomics of Preaxostyla Flagellates Illuminates Evolutionary Transitions and the Path Towards Mitochondrial Loss.</title>
        <authorList>
            <person name="Novak L.V.F."/>
            <person name="Treitli S.C."/>
            <person name="Pyrih J."/>
            <person name="Halakuc P."/>
            <person name="Pipaliya S.V."/>
            <person name="Vacek V."/>
            <person name="Brzon O."/>
            <person name="Soukal P."/>
            <person name="Eme L."/>
            <person name="Dacks J.B."/>
            <person name="Karnkowska A."/>
            <person name="Elias M."/>
            <person name="Hampl V."/>
        </authorList>
    </citation>
    <scope>NUCLEOTIDE SEQUENCE [LARGE SCALE GENOMIC DNA]</scope>
    <source>
        <strain evidence="1">NAU3</strain>
        <tissue evidence="1">Gut</tissue>
    </source>
</reference>
<protein>
    <submittedName>
        <fullName evidence="1">Uncharacterized protein</fullName>
    </submittedName>
</protein>
<comment type="caution">
    <text evidence="1">The sequence shown here is derived from an EMBL/GenBank/DDBJ whole genome shotgun (WGS) entry which is preliminary data.</text>
</comment>
<organism evidence="1 2">
    <name type="scientific">Blattamonas nauphoetae</name>
    <dbReference type="NCBI Taxonomy" id="2049346"/>
    <lineage>
        <taxon>Eukaryota</taxon>
        <taxon>Metamonada</taxon>
        <taxon>Preaxostyla</taxon>
        <taxon>Oxymonadida</taxon>
        <taxon>Blattamonas</taxon>
    </lineage>
</organism>
<evidence type="ECO:0000313" key="2">
    <source>
        <dbReference type="Proteomes" id="UP001281761"/>
    </source>
</evidence>
<sequence>METNSSSTQQHSVFSYGQDAHDEMTPLFMTTNLDNIETIQLASPPFLSLVDYIKEGNNLDEKATRQACALLKSISPRLYGQISTVQIPRE</sequence>
<gene>
    <name evidence="1" type="ORF">BLNAU_15838</name>
</gene>
<proteinExistence type="predicted"/>
<evidence type="ECO:0000313" key="1">
    <source>
        <dbReference type="EMBL" id="KAK2949235.1"/>
    </source>
</evidence>
<dbReference type="EMBL" id="JARBJD010000160">
    <property type="protein sequence ID" value="KAK2949235.1"/>
    <property type="molecule type" value="Genomic_DNA"/>
</dbReference>
<keyword evidence="2" id="KW-1185">Reference proteome</keyword>
<dbReference type="Proteomes" id="UP001281761">
    <property type="component" value="Unassembled WGS sequence"/>
</dbReference>
<accession>A0ABQ9XD20</accession>